<dbReference type="OrthoDB" id="5298161at2"/>
<keyword evidence="5 8" id="KW-0449">Lipoprotein</keyword>
<dbReference type="EMBL" id="CAFB01000038">
    <property type="protein sequence ID" value="CCD29165.1"/>
    <property type="molecule type" value="Genomic_DNA"/>
</dbReference>
<evidence type="ECO:0000256" key="3">
    <source>
        <dbReference type="ARBA" id="ARBA00023136"/>
    </source>
</evidence>
<feature type="signal peptide" evidence="6">
    <location>
        <begin position="1"/>
        <end position="31"/>
    </location>
</feature>
<evidence type="ECO:0000256" key="4">
    <source>
        <dbReference type="ARBA" id="ARBA00023139"/>
    </source>
</evidence>
<evidence type="ECO:0000256" key="5">
    <source>
        <dbReference type="ARBA" id="ARBA00023288"/>
    </source>
</evidence>
<comment type="subcellular location">
    <subcellularLocation>
        <location evidence="1">Cell outer membrane</location>
        <topology evidence="1">Lipid-anchor</topology>
    </subcellularLocation>
</comment>
<comment type="caution">
    <text evidence="8">The sequence shown here is derived from an EMBL/GenBank/DDBJ whole genome shotgun (WGS) entry which is preliminary data.</text>
</comment>
<reference evidence="8 9" key="1">
    <citation type="submission" date="2011-08" db="EMBL/GenBank/DDBJ databases">
        <title>The genome of the obligate endobacterium of an arbuscular mycorrhizal fungus reveals an interphylum network of nutritional interactions.</title>
        <authorList>
            <person name="Ghignone S."/>
            <person name="Salvioli A."/>
            <person name="Anca I."/>
            <person name="Lumini E."/>
            <person name="Ortu G."/>
            <person name="Petiti L."/>
            <person name="Cruveiller S."/>
            <person name="Bianciotto V."/>
            <person name="Piffanelli P."/>
            <person name="Lanfranco L."/>
            <person name="Bonfante P."/>
        </authorList>
    </citation>
    <scope>NUCLEOTIDE SEQUENCE [LARGE SCALE GENOMIC DNA]</scope>
    <source>
        <strain evidence="8 9">BEG34</strain>
    </source>
</reference>
<sequence length="160" mass="16080">MKTINRMNRIALAALLAAAAGLQGCMPSTSADVYTAQQAQREQSVRMGTVESIRPVKIQANGGKPSGVGTVGGALAGGVAGSTIGGGRGSTLAAVGGALAGAALGTVAESQLGVRNGVEITVRLDDGTLRAVTQEVTKEVFRVGERVRLLTANGVTRVTH</sequence>
<keyword evidence="3" id="KW-0472">Membrane</keyword>
<dbReference type="Pfam" id="PF05433">
    <property type="entry name" value="Rick_17kDa_Anti"/>
    <property type="match status" value="1"/>
</dbReference>
<dbReference type="InterPro" id="IPR051407">
    <property type="entry name" value="Bact_OM_lipoprot/Surf_antigen"/>
</dbReference>
<keyword evidence="4" id="KW-0564">Palmitate</keyword>
<evidence type="ECO:0000259" key="7">
    <source>
        <dbReference type="Pfam" id="PF05433"/>
    </source>
</evidence>
<evidence type="ECO:0000313" key="9">
    <source>
        <dbReference type="Proteomes" id="UP000054051"/>
    </source>
</evidence>
<dbReference type="PROSITE" id="PS51257">
    <property type="entry name" value="PROKAR_LIPOPROTEIN"/>
    <property type="match status" value="1"/>
</dbReference>
<dbReference type="PANTHER" id="PTHR35603:SF1">
    <property type="entry name" value="OUTER MEMBRANE LIPOPROTEIN SLYB"/>
    <property type="match status" value="1"/>
</dbReference>
<dbReference type="AlphaFoldDB" id="G2J8R8"/>
<name>G2J8R8_9BURK</name>
<evidence type="ECO:0000256" key="6">
    <source>
        <dbReference type="SAM" id="SignalP"/>
    </source>
</evidence>
<keyword evidence="8" id="KW-0812">Transmembrane</keyword>
<dbReference type="eggNOG" id="COG3133">
    <property type="taxonomic scope" value="Bacteria"/>
</dbReference>
<organism evidence="8 9">
    <name type="scientific">Candidatus Glomeribacter gigasporarum BEG34</name>
    <dbReference type="NCBI Taxonomy" id="1070319"/>
    <lineage>
        <taxon>Bacteria</taxon>
        <taxon>Pseudomonadati</taxon>
        <taxon>Pseudomonadota</taxon>
        <taxon>Betaproteobacteria</taxon>
        <taxon>Burkholderiales</taxon>
        <taxon>Burkholderiaceae</taxon>
        <taxon>Candidatus Glomeribacter</taxon>
    </lineage>
</organism>
<evidence type="ECO:0000256" key="2">
    <source>
        <dbReference type="ARBA" id="ARBA00022729"/>
    </source>
</evidence>
<accession>G2J8R8</accession>
<dbReference type="Proteomes" id="UP000054051">
    <property type="component" value="Unassembled WGS sequence"/>
</dbReference>
<keyword evidence="9" id="KW-1185">Reference proteome</keyword>
<gene>
    <name evidence="8" type="ORF">CAGGBEG34_210026</name>
</gene>
<feature type="chain" id="PRO_5003432449" evidence="6">
    <location>
        <begin position="32"/>
        <end position="160"/>
    </location>
</feature>
<feature type="domain" description="Glycine zipper 2TM" evidence="7">
    <location>
        <begin position="68"/>
        <end position="106"/>
    </location>
</feature>
<protein>
    <submittedName>
        <fullName evidence="8">Putative OUTER MEMBRANE LIPOPROTEIN TRANSMEMBRANE pcp/slyB lipoprotein family</fullName>
    </submittedName>
</protein>
<evidence type="ECO:0000313" key="8">
    <source>
        <dbReference type="EMBL" id="CCD29165.1"/>
    </source>
</evidence>
<dbReference type="PANTHER" id="PTHR35603">
    <property type="match status" value="1"/>
</dbReference>
<proteinExistence type="predicted"/>
<evidence type="ECO:0000256" key="1">
    <source>
        <dbReference type="ARBA" id="ARBA00004459"/>
    </source>
</evidence>
<dbReference type="GO" id="GO:0009279">
    <property type="term" value="C:cell outer membrane"/>
    <property type="evidence" value="ECO:0007669"/>
    <property type="project" value="UniProtKB-SubCell"/>
</dbReference>
<dbReference type="InterPro" id="IPR008816">
    <property type="entry name" value="Gly_zipper_2TM_dom"/>
</dbReference>
<dbReference type="RefSeq" id="WP_006682401.1">
    <property type="nucleotide sequence ID" value="NZ_CAFB01000038.1"/>
</dbReference>
<keyword evidence="2 6" id="KW-0732">Signal</keyword>
<dbReference type="STRING" id="1070319.CAGGBEG34_210026"/>